<dbReference type="Pfam" id="PF03195">
    <property type="entry name" value="LOB"/>
    <property type="match status" value="1"/>
</dbReference>
<organism evidence="4 5">
    <name type="scientific">Gossypium schwendimanii</name>
    <name type="common">Cotton</name>
    <dbReference type="NCBI Taxonomy" id="34291"/>
    <lineage>
        <taxon>Eukaryota</taxon>
        <taxon>Viridiplantae</taxon>
        <taxon>Streptophyta</taxon>
        <taxon>Embryophyta</taxon>
        <taxon>Tracheophyta</taxon>
        <taxon>Spermatophyta</taxon>
        <taxon>Magnoliopsida</taxon>
        <taxon>eudicotyledons</taxon>
        <taxon>Gunneridae</taxon>
        <taxon>Pentapetalae</taxon>
        <taxon>rosids</taxon>
        <taxon>malvids</taxon>
        <taxon>Malvales</taxon>
        <taxon>Malvaceae</taxon>
        <taxon>Malvoideae</taxon>
        <taxon>Gossypium</taxon>
    </lineage>
</organism>
<evidence type="ECO:0000313" key="5">
    <source>
        <dbReference type="Proteomes" id="UP000593576"/>
    </source>
</evidence>
<evidence type="ECO:0000256" key="2">
    <source>
        <dbReference type="SAM" id="MobiDB-lite"/>
    </source>
</evidence>
<reference evidence="4 5" key="1">
    <citation type="journal article" date="2019" name="Genome Biol. Evol.">
        <title>Insights into the evolution of the New World diploid cottons (Gossypium, subgenus Houzingenia) based on genome sequencing.</title>
        <authorList>
            <person name="Grover C.E."/>
            <person name="Arick M.A. 2nd"/>
            <person name="Thrash A."/>
            <person name="Conover J.L."/>
            <person name="Sanders W.S."/>
            <person name="Peterson D.G."/>
            <person name="Frelichowski J.E."/>
            <person name="Scheffler J.A."/>
            <person name="Scheffler B.E."/>
            <person name="Wendel J.F."/>
        </authorList>
    </citation>
    <scope>NUCLEOTIDE SEQUENCE [LARGE SCALE GENOMIC DNA]</scope>
    <source>
        <strain evidence="4">1</strain>
        <tissue evidence="4">Leaf</tissue>
    </source>
</reference>
<feature type="region of interest" description="Disordered" evidence="2">
    <location>
        <begin position="163"/>
        <end position="194"/>
    </location>
</feature>
<evidence type="ECO:0000313" key="4">
    <source>
        <dbReference type="EMBL" id="MBA0861681.1"/>
    </source>
</evidence>
<dbReference type="EMBL" id="JABFAF010000007">
    <property type="protein sequence ID" value="MBA0861681.1"/>
    <property type="molecule type" value="Genomic_DNA"/>
</dbReference>
<evidence type="ECO:0000256" key="1">
    <source>
        <dbReference type="ARBA" id="ARBA00005474"/>
    </source>
</evidence>
<dbReference type="AlphaFoldDB" id="A0A7J9LSN2"/>
<feature type="domain" description="LOB" evidence="3">
    <location>
        <begin position="9"/>
        <end position="110"/>
    </location>
</feature>
<gene>
    <name evidence="4" type="ORF">Goshw_030335</name>
</gene>
<dbReference type="PROSITE" id="PS50891">
    <property type="entry name" value="LOB"/>
    <property type="match status" value="1"/>
</dbReference>
<comment type="caution">
    <text evidence="4">The sequence shown here is derived from an EMBL/GenBank/DDBJ whole genome shotgun (WGS) entry which is preliminary data.</text>
</comment>
<dbReference type="PANTHER" id="PTHR31301">
    <property type="entry name" value="LOB DOMAIN-CONTAINING PROTEIN 4-RELATED"/>
    <property type="match status" value="1"/>
</dbReference>
<accession>A0A7J9LSN2</accession>
<protein>
    <recommendedName>
        <fullName evidence="3">LOB domain-containing protein</fullName>
    </recommendedName>
</protein>
<dbReference type="OrthoDB" id="1893065at2759"/>
<evidence type="ECO:0000259" key="3">
    <source>
        <dbReference type="PROSITE" id="PS50891"/>
    </source>
</evidence>
<sequence>MTLKSGTTSACAACKYQRRKCIPECLLAPYFPADQTKVFQNAHKLFGVSNIVKILKSLDPSQHAEAMRSIKYQANVRDKFPVYGCLGVIRQLYYQIQLLEEEFHSVLSQLEMYRQHHHEVPSQLELGMAPPTNGLHFLTAVSDMPVSMQHSYSNSNNIGYCSSYVDSKDHNNNKNNSNSNSNSNSNNNNNNNSLWIQHPFLATNNSSSSNSNENNPLMAIQSQLLVSNTQPLVIQHEVVQDYDELHPFFDAIDDRQFFIHSKEPYDSSCEDSAKETTQAIELVPNNELKNAAACFSLTSVH</sequence>
<comment type="similarity">
    <text evidence="1">Belongs to the LOB domain-containing protein family.</text>
</comment>
<dbReference type="InterPro" id="IPR004883">
    <property type="entry name" value="LOB"/>
</dbReference>
<dbReference type="PANTHER" id="PTHR31301:SF21">
    <property type="entry name" value="LOB DOMAIN-CONTAINING PROTEIN 27-RELATED"/>
    <property type="match status" value="1"/>
</dbReference>
<keyword evidence="5" id="KW-1185">Reference proteome</keyword>
<proteinExistence type="inferred from homology"/>
<name>A0A7J9LSN2_GOSSC</name>
<dbReference type="Proteomes" id="UP000593576">
    <property type="component" value="Unassembled WGS sequence"/>
</dbReference>
<feature type="compositionally biased region" description="Low complexity" evidence="2">
    <location>
        <begin position="173"/>
        <end position="193"/>
    </location>
</feature>